<organism evidence="3 4">
    <name type="scientific">Gracilimonas sediminicola</name>
    <dbReference type="NCBI Taxonomy" id="2952158"/>
    <lineage>
        <taxon>Bacteria</taxon>
        <taxon>Pseudomonadati</taxon>
        <taxon>Balneolota</taxon>
        <taxon>Balneolia</taxon>
        <taxon>Balneolales</taxon>
        <taxon>Balneolaceae</taxon>
        <taxon>Gracilimonas</taxon>
    </lineage>
</organism>
<feature type="transmembrane region" description="Helical" evidence="1">
    <location>
        <begin position="38"/>
        <end position="58"/>
    </location>
</feature>
<reference evidence="3" key="1">
    <citation type="submission" date="2022-06" db="EMBL/GenBank/DDBJ databases">
        <title>Gracilimonas sp. CAU 1638 isolated from sea sediment.</title>
        <authorList>
            <person name="Kim W."/>
        </authorList>
    </citation>
    <scope>NUCLEOTIDE SEQUENCE</scope>
    <source>
        <strain evidence="3">CAU 1638</strain>
    </source>
</reference>
<keyword evidence="4" id="KW-1185">Reference proteome</keyword>
<name>A0A9X2RI15_9BACT</name>
<evidence type="ECO:0000259" key="2">
    <source>
        <dbReference type="Pfam" id="PF13767"/>
    </source>
</evidence>
<keyword evidence="1" id="KW-0472">Membrane</keyword>
<keyword evidence="1" id="KW-1133">Transmembrane helix</keyword>
<protein>
    <submittedName>
        <fullName evidence="3">DUF4168 domain-containing protein</fullName>
    </submittedName>
</protein>
<dbReference type="RefSeq" id="WP_255135293.1">
    <property type="nucleotide sequence ID" value="NZ_JANDBC010000002.1"/>
</dbReference>
<dbReference type="AlphaFoldDB" id="A0A9X2RI15"/>
<keyword evidence="1" id="KW-0812">Transmembrane</keyword>
<comment type="caution">
    <text evidence="3">The sequence shown here is derived from an EMBL/GenBank/DDBJ whole genome shotgun (WGS) entry which is preliminary data.</text>
</comment>
<dbReference type="Proteomes" id="UP001139125">
    <property type="component" value="Unassembled WGS sequence"/>
</dbReference>
<sequence length="205" mass="23254">MENGEHLFRPMVCISRIVTVSYSLIIQYLNKIPFMKKLVRYSFVIILGAVLSTATAFAQQQQMPPQPEPLSPEEVTDEQLEMVVNVSEAVQGLQKEADMQMREVIAEEEMEYSRFQQIMMAQQNPQMAGQVNVTEDEKQTLQKVQPKLQEITMKVQQGYMTAIQDEGLSPQKFQQIAQAIQAHPEVAKRFEEIKSESAPESGSDG</sequence>
<dbReference type="EMBL" id="JANDBC010000002">
    <property type="protein sequence ID" value="MCP9292409.1"/>
    <property type="molecule type" value="Genomic_DNA"/>
</dbReference>
<proteinExistence type="predicted"/>
<evidence type="ECO:0000313" key="4">
    <source>
        <dbReference type="Proteomes" id="UP001139125"/>
    </source>
</evidence>
<feature type="domain" description="DUF4168" evidence="2">
    <location>
        <begin position="132"/>
        <end position="189"/>
    </location>
</feature>
<evidence type="ECO:0000313" key="3">
    <source>
        <dbReference type="EMBL" id="MCP9292409.1"/>
    </source>
</evidence>
<dbReference type="InterPro" id="IPR025433">
    <property type="entry name" value="DUF4168"/>
</dbReference>
<evidence type="ECO:0000256" key="1">
    <source>
        <dbReference type="SAM" id="Phobius"/>
    </source>
</evidence>
<gene>
    <name evidence="3" type="ORF">NM125_12550</name>
</gene>
<accession>A0A9X2RI15</accession>
<dbReference type="Pfam" id="PF13767">
    <property type="entry name" value="DUF4168"/>
    <property type="match status" value="1"/>
</dbReference>